<feature type="region of interest" description="Disordered" evidence="1">
    <location>
        <begin position="581"/>
        <end position="602"/>
    </location>
</feature>
<reference evidence="2" key="1">
    <citation type="journal article" date="2023" name="Mol. Phylogenet. Evol.">
        <title>Genome-scale phylogeny and comparative genomics of the fungal order Sordariales.</title>
        <authorList>
            <person name="Hensen N."/>
            <person name="Bonometti L."/>
            <person name="Westerberg I."/>
            <person name="Brannstrom I.O."/>
            <person name="Guillou S."/>
            <person name="Cros-Aarteil S."/>
            <person name="Calhoun S."/>
            <person name="Haridas S."/>
            <person name="Kuo A."/>
            <person name="Mondo S."/>
            <person name="Pangilinan J."/>
            <person name="Riley R."/>
            <person name="LaButti K."/>
            <person name="Andreopoulos B."/>
            <person name="Lipzen A."/>
            <person name="Chen C."/>
            <person name="Yan M."/>
            <person name="Daum C."/>
            <person name="Ng V."/>
            <person name="Clum A."/>
            <person name="Steindorff A."/>
            <person name="Ohm R.A."/>
            <person name="Martin F."/>
            <person name="Silar P."/>
            <person name="Natvig D.O."/>
            <person name="Lalanne C."/>
            <person name="Gautier V."/>
            <person name="Ament-Velasquez S.L."/>
            <person name="Kruys A."/>
            <person name="Hutchinson M.I."/>
            <person name="Powell A.J."/>
            <person name="Barry K."/>
            <person name="Miller A.N."/>
            <person name="Grigoriev I.V."/>
            <person name="Debuchy R."/>
            <person name="Gladieux P."/>
            <person name="Hiltunen Thoren M."/>
            <person name="Johannesson H."/>
        </authorList>
    </citation>
    <scope>NUCLEOTIDE SEQUENCE</scope>
    <source>
        <strain evidence="2">PSN293</strain>
    </source>
</reference>
<feature type="compositionally biased region" description="Basic and acidic residues" evidence="1">
    <location>
        <begin position="585"/>
        <end position="602"/>
    </location>
</feature>
<keyword evidence="3" id="KW-1185">Reference proteome</keyword>
<dbReference type="Proteomes" id="UP001301769">
    <property type="component" value="Unassembled WGS sequence"/>
</dbReference>
<dbReference type="AlphaFoldDB" id="A0AAN6Y3M3"/>
<feature type="compositionally biased region" description="Gly residues" evidence="1">
    <location>
        <begin position="93"/>
        <end position="105"/>
    </location>
</feature>
<sequence length="602" mass="66808">MASPSGSGAVSARSASPANDPIVRNALRYTISAREYALLHKYVISKSRALKKRAPTVDSVTKMMDGPGPNDKASQGSGKGKTGKRRVSVVPTEGGGKTVQGGNTGGADTYNTKAIRHSIRVFVATGALLKLWDIVQARVLAKKQDPATAKQQKQPLHKSPTLRLSLSLSTILLMYRLLFRFFARLRAHLLDPTAAPFRIRNPRTAGTLTSPYAPAVGASLAGLALGIYPSQHLRVSITLFALFRALEFGWNCAEENGMIWGWEKGVNGRPDKLRTRPSWWGSWMLQPFAFGQLLHAVVFDRDCFPKPFGNIIFDNSSAYLQPKPADYPSSLQWPGTWDIVDSLAQMARSNWPAFISPILYPNKEDTLPAALSSIAPLTSGAHPLINSLSCATLHPNDPSCTRTYLTFWLKSFPPITRLFLIVYSAMLLPRFKSLYHFPVSTLHSLIANGLRMSAFVTGAVSTAWASICFFQTWFPRTFLPTQRFFLGGFLAGFWAMLEKKRGRGVFLYTTKTSIDSLWKVGTKRRWWKAMKGGDVWVFVAALMLTGVVYERDRAAIKEAAWRKGISWARGEGFKDWSVDEEDLDGEKGEGFADEVDYHGKRD</sequence>
<reference evidence="2" key="2">
    <citation type="submission" date="2023-05" db="EMBL/GenBank/DDBJ databases">
        <authorList>
            <consortium name="Lawrence Berkeley National Laboratory"/>
            <person name="Steindorff A."/>
            <person name="Hensen N."/>
            <person name="Bonometti L."/>
            <person name="Westerberg I."/>
            <person name="Brannstrom I.O."/>
            <person name="Guillou S."/>
            <person name="Cros-Aarteil S."/>
            <person name="Calhoun S."/>
            <person name="Haridas S."/>
            <person name="Kuo A."/>
            <person name="Mondo S."/>
            <person name="Pangilinan J."/>
            <person name="Riley R."/>
            <person name="Labutti K."/>
            <person name="Andreopoulos B."/>
            <person name="Lipzen A."/>
            <person name="Chen C."/>
            <person name="Yanf M."/>
            <person name="Daum C."/>
            <person name="Ng V."/>
            <person name="Clum A."/>
            <person name="Ohm R."/>
            <person name="Martin F."/>
            <person name="Silar P."/>
            <person name="Natvig D."/>
            <person name="Lalanne C."/>
            <person name="Gautier V."/>
            <person name="Ament-Velasquez S.L."/>
            <person name="Kruys A."/>
            <person name="Hutchinson M.I."/>
            <person name="Powell A.J."/>
            <person name="Barry K."/>
            <person name="Miller A.N."/>
            <person name="Grigoriev I.V."/>
            <person name="Debuchy R."/>
            <person name="Gladieux P."/>
            <person name="Thoren M.H."/>
            <person name="Johannesson H."/>
        </authorList>
    </citation>
    <scope>NUCLEOTIDE SEQUENCE</scope>
    <source>
        <strain evidence="2">PSN293</strain>
    </source>
</reference>
<evidence type="ECO:0000313" key="3">
    <source>
        <dbReference type="Proteomes" id="UP001301769"/>
    </source>
</evidence>
<proteinExistence type="predicted"/>
<protein>
    <submittedName>
        <fullName evidence="2">Uncharacterized protein</fullName>
    </submittedName>
</protein>
<dbReference type="InterPro" id="IPR026749">
    <property type="entry name" value="Tmem135"/>
</dbReference>
<gene>
    <name evidence="2" type="ORF">QBC37DRAFT_425987</name>
</gene>
<evidence type="ECO:0000256" key="1">
    <source>
        <dbReference type="SAM" id="MobiDB-lite"/>
    </source>
</evidence>
<accession>A0AAN6Y3M3</accession>
<organism evidence="2 3">
    <name type="scientific">Rhypophila decipiens</name>
    <dbReference type="NCBI Taxonomy" id="261697"/>
    <lineage>
        <taxon>Eukaryota</taxon>
        <taxon>Fungi</taxon>
        <taxon>Dikarya</taxon>
        <taxon>Ascomycota</taxon>
        <taxon>Pezizomycotina</taxon>
        <taxon>Sordariomycetes</taxon>
        <taxon>Sordariomycetidae</taxon>
        <taxon>Sordariales</taxon>
        <taxon>Naviculisporaceae</taxon>
        <taxon>Rhypophila</taxon>
    </lineage>
</organism>
<dbReference type="PANTHER" id="PTHR12459">
    <property type="entry name" value="TRANSMEMBRANE PROTEIN 135-RELATED"/>
    <property type="match status" value="1"/>
</dbReference>
<dbReference type="PANTHER" id="PTHR12459:SF19">
    <property type="entry name" value="TRANSMEMBRANE PROTEIN 135 N-TERMINAL DOMAIN-CONTAINING PROTEIN"/>
    <property type="match status" value="1"/>
</dbReference>
<evidence type="ECO:0000313" key="2">
    <source>
        <dbReference type="EMBL" id="KAK4211904.1"/>
    </source>
</evidence>
<feature type="region of interest" description="Disordered" evidence="1">
    <location>
        <begin position="54"/>
        <end position="106"/>
    </location>
</feature>
<comment type="caution">
    <text evidence="2">The sequence shown here is derived from an EMBL/GenBank/DDBJ whole genome shotgun (WGS) entry which is preliminary data.</text>
</comment>
<dbReference type="EMBL" id="MU858138">
    <property type="protein sequence ID" value="KAK4211904.1"/>
    <property type="molecule type" value="Genomic_DNA"/>
</dbReference>
<name>A0AAN6Y3M3_9PEZI</name>